<dbReference type="SUPFAM" id="SSF48403">
    <property type="entry name" value="Ankyrin repeat"/>
    <property type="match status" value="1"/>
</dbReference>
<dbReference type="Gene3D" id="1.25.40.20">
    <property type="entry name" value="Ankyrin repeat-containing domain"/>
    <property type="match status" value="1"/>
</dbReference>
<dbReference type="InterPro" id="IPR002110">
    <property type="entry name" value="Ankyrin_rpt"/>
</dbReference>
<dbReference type="RefSeq" id="WP_087740475.1">
    <property type="nucleotide sequence ID" value="NZ_CYGY02000216.1"/>
</dbReference>
<dbReference type="EMBL" id="CYGY02000216">
    <property type="protein sequence ID" value="SIT52216.1"/>
    <property type="molecule type" value="Genomic_DNA"/>
</dbReference>
<keyword evidence="1" id="KW-0677">Repeat</keyword>
<proteinExistence type="predicted"/>
<feature type="repeat" description="ANK" evidence="3">
    <location>
        <begin position="41"/>
        <end position="73"/>
    </location>
</feature>
<sequence length="196" mass="20492">MSLPNETVPYESASGRDATCATLGTWLSSHDFPDIHSRSIEGMTPLMVAALHGEDRIVAGLLGEGADVGALDDEGNQALWYACLGGAPAPILRLIGAGLDIDHANGNDITCLMQAAASGRVELMWLLISLGASDGLVAPDGRNAFDMATDFGLQLLRMVGRLRDAARASSPVTGRYVAQPGQPRIPGDVLPDNASR</sequence>
<evidence type="ECO:0000313" key="6">
    <source>
        <dbReference type="Proteomes" id="UP000195569"/>
    </source>
</evidence>
<evidence type="ECO:0000256" key="3">
    <source>
        <dbReference type="PROSITE-ProRule" id="PRU00023"/>
    </source>
</evidence>
<dbReference type="InterPro" id="IPR036770">
    <property type="entry name" value="Ankyrin_rpt-contain_sf"/>
</dbReference>
<dbReference type="PANTHER" id="PTHR24166:SF48">
    <property type="entry name" value="PROTEIN VAPYRIN"/>
    <property type="match status" value="1"/>
</dbReference>
<dbReference type="SMART" id="SM00248">
    <property type="entry name" value="ANK"/>
    <property type="match status" value="3"/>
</dbReference>
<dbReference type="PANTHER" id="PTHR24166">
    <property type="entry name" value="ROLLING PEBBLES, ISOFORM B"/>
    <property type="match status" value="1"/>
</dbReference>
<gene>
    <name evidence="5" type="ORF">BN2476_2160001</name>
</gene>
<dbReference type="PROSITE" id="PS50088">
    <property type="entry name" value="ANK_REPEAT"/>
    <property type="match status" value="1"/>
</dbReference>
<accession>A0A1N7SZ18</accession>
<name>A0A1N7SZ18_9BURK</name>
<evidence type="ECO:0000256" key="1">
    <source>
        <dbReference type="ARBA" id="ARBA00022737"/>
    </source>
</evidence>
<dbReference type="InterPro" id="IPR050889">
    <property type="entry name" value="Dendritic_Spine_Reg/Scaffold"/>
</dbReference>
<dbReference type="Pfam" id="PF12796">
    <property type="entry name" value="Ank_2"/>
    <property type="match status" value="1"/>
</dbReference>
<comment type="caution">
    <text evidence="5">The sequence shown here is derived from an EMBL/GenBank/DDBJ whole genome shotgun (WGS) entry which is preliminary data.</text>
</comment>
<dbReference type="Proteomes" id="UP000195569">
    <property type="component" value="Unassembled WGS sequence"/>
</dbReference>
<dbReference type="OrthoDB" id="9811849at2"/>
<evidence type="ECO:0000256" key="4">
    <source>
        <dbReference type="SAM" id="MobiDB-lite"/>
    </source>
</evidence>
<evidence type="ECO:0000256" key="2">
    <source>
        <dbReference type="ARBA" id="ARBA00023043"/>
    </source>
</evidence>
<feature type="region of interest" description="Disordered" evidence="4">
    <location>
        <begin position="173"/>
        <end position="196"/>
    </location>
</feature>
<organism evidence="5 6">
    <name type="scientific">Paraburkholderia piptadeniae</name>
    <dbReference type="NCBI Taxonomy" id="1701573"/>
    <lineage>
        <taxon>Bacteria</taxon>
        <taxon>Pseudomonadati</taxon>
        <taxon>Pseudomonadota</taxon>
        <taxon>Betaproteobacteria</taxon>
        <taxon>Burkholderiales</taxon>
        <taxon>Burkholderiaceae</taxon>
        <taxon>Paraburkholderia</taxon>
    </lineage>
</organism>
<protein>
    <submittedName>
        <fullName evidence="5">Ankyrin</fullName>
    </submittedName>
</protein>
<reference evidence="5" key="1">
    <citation type="submission" date="2016-12" db="EMBL/GenBank/DDBJ databases">
        <authorList>
            <person name="Moulin L."/>
        </authorList>
    </citation>
    <scope>NUCLEOTIDE SEQUENCE [LARGE SCALE GENOMIC DNA]</scope>
    <source>
        <strain evidence="5">STM 7183</strain>
    </source>
</reference>
<dbReference type="AlphaFoldDB" id="A0A1N7SZ18"/>
<evidence type="ECO:0000313" key="5">
    <source>
        <dbReference type="EMBL" id="SIT52216.1"/>
    </source>
</evidence>
<dbReference type="PROSITE" id="PS50297">
    <property type="entry name" value="ANK_REP_REGION"/>
    <property type="match status" value="1"/>
</dbReference>
<keyword evidence="6" id="KW-1185">Reference proteome</keyword>
<keyword evidence="2 3" id="KW-0040">ANK repeat</keyword>